<sequence length="173" mass="20036">MDPATYDDLNALCRGIRKSFVHLETRDAYGTEVESPHMARWRRGEPDDYAWLGWWLEMLREHRAAGRTCRRARIVSEPLSDYQRWTMSHASLFTDAGEEIRYLPRPRLATIALPGSGDFYVFDDEIVLFLHYTGAGTNASFQTTTEPAIVRTCRQAFETVWDLAVPVRDYRSQ</sequence>
<dbReference type="AlphaFoldDB" id="A0A4Q7ZFE9"/>
<protein>
    <recommendedName>
        <fullName evidence="1">DUF6879 domain-containing protein</fullName>
    </recommendedName>
</protein>
<organism evidence="2 3">
    <name type="scientific">Krasilnikovia cinnamomea</name>
    <dbReference type="NCBI Taxonomy" id="349313"/>
    <lineage>
        <taxon>Bacteria</taxon>
        <taxon>Bacillati</taxon>
        <taxon>Actinomycetota</taxon>
        <taxon>Actinomycetes</taxon>
        <taxon>Micromonosporales</taxon>
        <taxon>Micromonosporaceae</taxon>
        <taxon>Krasilnikovia</taxon>
    </lineage>
</organism>
<dbReference type="InterPro" id="IPR049244">
    <property type="entry name" value="DUF6879"/>
</dbReference>
<evidence type="ECO:0000313" key="3">
    <source>
        <dbReference type="Proteomes" id="UP000292564"/>
    </source>
</evidence>
<dbReference type="Pfam" id="PF21806">
    <property type="entry name" value="DUF6879"/>
    <property type="match status" value="1"/>
</dbReference>
<reference evidence="2 3" key="1">
    <citation type="submission" date="2019-02" db="EMBL/GenBank/DDBJ databases">
        <title>Sequencing the genomes of 1000 actinobacteria strains.</title>
        <authorList>
            <person name="Klenk H.-P."/>
        </authorList>
    </citation>
    <scope>NUCLEOTIDE SEQUENCE [LARGE SCALE GENOMIC DNA]</scope>
    <source>
        <strain evidence="2 3">DSM 45162</strain>
    </source>
</reference>
<dbReference type="Proteomes" id="UP000292564">
    <property type="component" value="Unassembled WGS sequence"/>
</dbReference>
<accession>A0A4Q7ZFE9</accession>
<gene>
    <name evidence="2" type="ORF">EV385_1241</name>
</gene>
<evidence type="ECO:0000313" key="2">
    <source>
        <dbReference type="EMBL" id="RZU49490.1"/>
    </source>
</evidence>
<comment type="caution">
    <text evidence="2">The sequence shown here is derived from an EMBL/GenBank/DDBJ whole genome shotgun (WGS) entry which is preliminary data.</text>
</comment>
<name>A0A4Q7ZFE9_9ACTN</name>
<dbReference type="OrthoDB" id="3821358at2"/>
<feature type="domain" description="DUF6879" evidence="1">
    <location>
        <begin position="7"/>
        <end position="171"/>
    </location>
</feature>
<dbReference type="EMBL" id="SHKY01000001">
    <property type="protein sequence ID" value="RZU49490.1"/>
    <property type="molecule type" value="Genomic_DNA"/>
</dbReference>
<keyword evidence="3" id="KW-1185">Reference proteome</keyword>
<dbReference type="RefSeq" id="WP_130508558.1">
    <property type="nucleotide sequence ID" value="NZ_SHKY01000001.1"/>
</dbReference>
<proteinExistence type="predicted"/>
<evidence type="ECO:0000259" key="1">
    <source>
        <dbReference type="Pfam" id="PF21806"/>
    </source>
</evidence>